<evidence type="ECO:0000313" key="2">
    <source>
        <dbReference type="Proteomes" id="UP001320876"/>
    </source>
</evidence>
<proteinExistence type="predicted"/>
<protein>
    <submittedName>
        <fullName evidence="1">DUF2917 domain-containing protein</fullName>
    </submittedName>
</protein>
<accession>A0ABT3GEM2</accession>
<sequence>MQISLKRREVRSFDLAAYDRLRLTTRDGIAWATLEGSANDHALAASSPITFAGPGRVVIESLESDMTVRAEFLGIPARKEVLLATH</sequence>
<gene>
    <name evidence="1" type="ORF">OKA05_04270</name>
</gene>
<comment type="caution">
    <text evidence="1">The sequence shown here is derived from an EMBL/GenBank/DDBJ whole genome shotgun (WGS) entry which is preliminary data.</text>
</comment>
<dbReference type="RefSeq" id="WP_264485864.1">
    <property type="nucleotide sequence ID" value="NZ_JAPDDT010000001.1"/>
</dbReference>
<dbReference type="Proteomes" id="UP001320876">
    <property type="component" value="Unassembled WGS sequence"/>
</dbReference>
<name>A0ABT3GEM2_9BACT</name>
<reference evidence="1 2" key="1">
    <citation type="submission" date="2022-10" db="EMBL/GenBank/DDBJ databases">
        <title>Luteolibacter arcticus strain CCTCC AB 2014275, whole genome shotgun sequencing project.</title>
        <authorList>
            <person name="Zhao G."/>
            <person name="Shen L."/>
        </authorList>
    </citation>
    <scope>NUCLEOTIDE SEQUENCE [LARGE SCALE GENOMIC DNA]</scope>
    <source>
        <strain evidence="1 2">CCTCC AB 2014275</strain>
    </source>
</reference>
<keyword evidence="2" id="KW-1185">Reference proteome</keyword>
<dbReference type="EMBL" id="JAPDDT010000001">
    <property type="protein sequence ID" value="MCW1921755.1"/>
    <property type="molecule type" value="Genomic_DNA"/>
</dbReference>
<evidence type="ECO:0000313" key="1">
    <source>
        <dbReference type="EMBL" id="MCW1921755.1"/>
    </source>
</evidence>
<organism evidence="1 2">
    <name type="scientific">Luteolibacter arcticus</name>
    <dbReference type="NCBI Taxonomy" id="1581411"/>
    <lineage>
        <taxon>Bacteria</taxon>
        <taxon>Pseudomonadati</taxon>
        <taxon>Verrucomicrobiota</taxon>
        <taxon>Verrucomicrobiia</taxon>
        <taxon>Verrucomicrobiales</taxon>
        <taxon>Verrucomicrobiaceae</taxon>
        <taxon>Luteolibacter</taxon>
    </lineage>
</organism>